<dbReference type="KEGG" id="dpo:4815310"/>
<name>A0A6I8UFA3_DROPS</name>
<feature type="region of interest" description="Disordered" evidence="1">
    <location>
        <begin position="25"/>
        <end position="63"/>
    </location>
</feature>
<dbReference type="Proteomes" id="UP000001819">
    <property type="component" value="Chromosome X"/>
</dbReference>
<feature type="transmembrane region" description="Helical" evidence="2">
    <location>
        <begin position="231"/>
        <end position="261"/>
    </location>
</feature>
<feature type="transmembrane region" description="Helical" evidence="2">
    <location>
        <begin position="273"/>
        <end position="294"/>
    </location>
</feature>
<keyword evidence="2" id="KW-1133">Transmembrane helix</keyword>
<dbReference type="InParanoid" id="A0A6I8UFA3"/>
<proteinExistence type="predicted"/>
<evidence type="ECO:0000256" key="2">
    <source>
        <dbReference type="SAM" id="Phobius"/>
    </source>
</evidence>
<protein>
    <submittedName>
        <fullName evidence="4">Uncharacterized protein</fullName>
    </submittedName>
</protein>
<evidence type="ECO:0000256" key="1">
    <source>
        <dbReference type="SAM" id="MobiDB-lite"/>
    </source>
</evidence>
<keyword evidence="2" id="KW-0812">Transmembrane</keyword>
<gene>
    <name evidence="4" type="primary">LOC4815310</name>
</gene>
<keyword evidence="3" id="KW-1185">Reference proteome</keyword>
<reference evidence="4" key="1">
    <citation type="submission" date="2025-08" db="UniProtKB">
        <authorList>
            <consortium name="RefSeq"/>
        </authorList>
    </citation>
    <scope>IDENTIFICATION</scope>
    <source>
        <strain evidence="4">MV-25-SWS-2005</strain>
        <tissue evidence="4">Whole body</tissue>
    </source>
</reference>
<evidence type="ECO:0000313" key="3">
    <source>
        <dbReference type="Proteomes" id="UP000001819"/>
    </source>
</evidence>
<dbReference type="AlphaFoldDB" id="A0A6I8UFA3"/>
<dbReference type="RefSeq" id="XP_001354578.3">
    <property type="nucleotide sequence ID" value="XM_001354542.4"/>
</dbReference>
<keyword evidence="2" id="KW-0472">Membrane</keyword>
<organism evidence="3 4">
    <name type="scientific">Drosophila pseudoobscura pseudoobscura</name>
    <name type="common">Fruit fly</name>
    <dbReference type="NCBI Taxonomy" id="46245"/>
    <lineage>
        <taxon>Eukaryota</taxon>
        <taxon>Metazoa</taxon>
        <taxon>Ecdysozoa</taxon>
        <taxon>Arthropoda</taxon>
        <taxon>Hexapoda</taxon>
        <taxon>Insecta</taxon>
        <taxon>Pterygota</taxon>
        <taxon>Neoptera</taxon>
        <taxon>Endopterygota</taxon>
        <taxon>Diptera</taxon>
        <taxon>Brachycera</taxon>
        <taxon>Muscomorpha</taxon>
        <taxon>Ephydroidea</taxon>
        <taxon>Drosophilidae</taxon>
        <taxon>Drosophila</taxon>
        <taxon>Sophophora</taxon>
    </lineage>
</organism>
<evidence type="ECO:0000313" key="4">
    <source>
        <dbReference type="RefSeq" id="XP_001354578.3"/>
    </source>
</evidence>
<accession>A0A6I8UFA3</accession>
<sequence length="442" mass="47341">MMDYSLSKAMRHLCTSPCPCQKCRASRMSQGNVGSPCRPRSPAGYGEPREAPPGGSGLSSDSRHMNTLEEQVPHGTGDLVGSADMRCDETYGYGTDCASGFTSRTQSDIYLPQQVASSVALAALRGGGLTGGMSAFEDSGFGVPSASGGGLSGCGSREYSYSATGTVDSGFYGGRASVSRAGASLFGRASAFGMARGRGLVETEDTYGRPPNNNNSPADFNLFRNQRLSDIVTFIIEIMGVLVFFAICTISFWITLGYYVVKLFVDLKDADKWVQTAAGIVVGVLLLAFFVTVVTNQEGGFCCRGKSRVRANSNCFTRLKSLFNFCPKAAPKVCKAAAPVKPQAVCPKAKTPTGAQCTASSSIMSMIWPQKVKPLPGKKPIKCWLGKCDIKGTSCPKKVRYSDKQGRAIFKNSKRYAIPCEMKQPPALIVWLHDVFARLMGY</sequence>